<feature type="region of interest" description="Disordered" evidence="4">
    <location>
        <begin position="568"/>
        <end position="609"/>
    </location>
</feature>
<dbReference type="InterPro" id="IPR054080">
    <property type="entry name" value="TPR1-like_2nd"/>
</dbReference>
<evidence type="ECO:0000256" key="3">
    <source>
        <dbReference type="PROSITE-ProRule" id="PRU00221"/>
    </source>
</evidence>
<dbReference type="OMA" id="GHISGCV"/>
<feature type="repeat" description="WD" evidence="3">
    <location>
        <begin position="534"/>
        <end position="566"/>
    </location>
</feature>
<evidence type="ECO:0000259" key="5">
    <source>
        <dbReference type="Pfam" id="PF21889"/>
    </source>
</evidence>
<feature type="region of interest" description="Disordered" evidence="4">
    <location>
        <begin position="1"/>
        <end position="22"/>
    </location>
</feature>
<feature type="compositionally biased region" description="Acidic residues" evidence="4">
    <location>
        <begin position="1"/>
        <end position="13"/>
    </location>
</feature>
<dbReference type="InterPro" id="IPR006594">
    <property type="entry name" value="LisH"/>
</dbReference>
<dbReference type="AlphaFoldDB" id="A0A5J4YTE9"/>
<dbReference type="SMART" id="SM00320">
    <property type="entry name" value="WD40"/>
    <property type="match status" value="7"/>
</dbReference>
<dbReference type="Proteomes" id="UP000324585">
    <property type="component" value="Unassembled WGS sequence"/>
</dbReference>
<evidence type="ECO:0000256" key="2">
    <source>
        <dbReference type="ARBA" id="ARBA00022737"/>
    </source>
</evidence>
<comment type="caution">
    <text evidence="6">The sequence shown here is derived from an EMBL/GenBank/DDBJ whole genome shotgun (WGS) entry which is preliminary data.</text>
</comment>
<reference evidence="7" key="1">
    <citation type="journal article" date="2019" name="Nat. Commun.">
        <title>Expansion of phycobilisome linker gene families in mesophilic red algae.</title>
        <authorList>
            <person name="Lee J."/>
            <person name="Kim D."/>
            <person name="Bhattacharya D."/>
            <person name="Yoon H.S."/>
        </authorList>
    </citation>
    <scope>NUCLEOTIDE SEQUENCE [LARGE SCALE GENOMIC DNA]</scope>
    <source>
        <strain evidence="7">CCMP 1328</strain>
    </source>
</reference>
<sequence>MREGVVLEEEGEDGGSSGSQEVMDVCSSGGAAAMAGVNGVAARGAAKGPRGCEAARGVELDKNELLRILVQSLDELGLERSARHLEQESGVQALAPEVVLFRDCVMRGEWARAEGVLAGLDAFASTEHNRLARAVICEQKYLEMLEVQDCARAVECLQHELAVLLDPAGQGMEHDRQRLHELTLLLMCQSRQELHQRAKWPGACTQSRLKVMARLHELMKASVLIPESRLEVLLKRALTQQAEVAMFPYTRQERMGLLEDLTYDPEKVPHVTHHILREHTDEVWFVQFSHDGTRLASASRDMTVKIFDMEASPPRRVLQLEGHMDALSFLAWSHNDRYLLSCGNDRVIRLWNTSSGGCEAEFNKHTESVTSCAWLPGDKQFISGGLDRRCHLFDVESRTCIYTFEHGVRVSDLAVSADGKKMVTISSEKRIFVHDLETRLPDGQISESENLTSISLSDDGNTLLVNLSSQTQPEIHAWDLQERRIVQKYRGQQQVRFVIRSCFGGANQMFVLSGSEDNRVFMWNRASGELLLSLEGHTGTVNCVAWNPKRHDQWCSASDDCSIRIWGPKRSAPAQPSLSPTAAAEPSRSEPNPLDVACGSTSPQHMEES</sequence>
<name>A0A5J4YTE9_PORPP</name>
<dbReference type="PROSITE" id="PS50082">
    <property type="entry name" value="WD_REPEATS_2"/>
    <property type="match status" value="4"/>
</dbReference>
<dbReference type="GO" id="GO:0034657">
    <property type="term" value="C:GID complex"/>
    <property type="evidence" value="ECO:0007669"/>
    <property type="project" value="TreeGrafter"/>
</dbReference>
<dbReference type="Pfam" id="PF00400">
    <property type="entry name" value="WD40"/>
    <property type="match status" value="4"/>
</dbReference>
<organism evidence="6 7">
    <name type="scientific">Porphyridium purpureum</name>
    <name type="common">Red alga</name>
    <name type="synonym">Porphyridium cruentum</name>
    <dbReference type="NCBI Taxonomy" id="35688"/>
    <lineage>
        <taxon>Eukaryota</taxon>
        <taxon>Rhodophyta</taxon>
        <taxon>Bangiophyceae</taxon>
        <taxon>Porphyridiales</taxon>
        <taxon>Porphyridiaceae</taxon>
        <taxon>Porphyridium</taxon>
    </lineage>
</organism>
<dbReference type="Pfam" id="PF23627">
    <property type="entry name" value="LisH_WDR26"/>
    <property type="match status" value="1"/>
</dbReference>
<evidence type="ECO:0000256" key="4">
    <source>
        <dbReference type="SAM" id="MobiDB-lite"/>
    </source>
</evidence>
<feature type="compositionally biased region" description="Polar residues" evidence="4">
    <location>
        <begin position="599"/>
        <end position="609"/>
    </location>
</feature>
<feature type="domain" description="TPR1-like CTLH-containing" evidence="5">
    <location>
        <begin position="99"/>
        <end position="225"/>
    </location>
</feature>
<dbReference type="PROSITE" id="PS50294">
    <property type="entry name" value="WD_REPEATS_REGION"/>
    <property type="match status" value="3"/>
</dbReference>
<keyword evidence="1 3" id="KW-0853">WD repeat</keyword>
<proteinExistence type="predicted"/>
<dbReference type="PANTHER" id="PTHR22838:SF0">
    <property type="entry name" value="WD REPEAT-CONTAINING PROTEIN 26"/>
    <property type="match status" value="1"/>
</dbReference>
<dbReference type="InterPro" id="IPR036322">
    <property type="entry name" value="WD40_repeat_dom_sf"/>
</dbReference>
<dbReference type="SUPFAM" id="SSF50978">
    <property type="entry name" value="WD40 repeat-like"/>
    <property type="match status" value="1"/>
</dbReference>
<dbReference type="PROSITE" id="PS00678">
    <property type="entry name" value="WD_REPEATS_1"/>
    <property type="match status" value="1"/>
</dbReference>
<dbReference type="PANTHER" id="PTHR22838">
    <property type="entry name" value="WD REPEAT PROTEIN 26-RELATED"/>
    <property type="match status" value="1"/>
</dbReference>
<protein>
    <submittedName>
        <fullName evidence="6">WD repeat-containing protein 26</fullName>
    </submittedName>
</protein>
<dbReference type="InterPro" id="IPR019775">
    <property type="entry name" value="WD40_repeat_CS"/>
</dbReference>
<accession>A0A5J4YTE9</accession>
<dbReference type="CDD" id="cd00200">
    <property type="entry name" value="WD40"/>
    <property type="match status" value="1"/>
</dbReference>
<evidence type="ECO:0000256" key="1">
    <source>
        <dbReference type="ARBA" id="ARBA00022574"/>
    </source>
</evidence>
<dbReference type="InterPro" id="IPR051350">
    <property type="entry name" value="WD_repeat-ST_regulator"/>
</dbReference>
<dbReference type="EMBL" id="VRMN01000004">
    <property type="protein sequence ID" value="KAA8494495.1"/>
    <property type="molecule type" value="Genomic_DNA"/>
</dbReference>
<dbReference type="GO" id="GO:0043161">
    <property type="term" value="P:proteasome-mediated ubiquitin-dependent protein catabolic process"/>
    <property type="evidence" value="ECO:0007669"/>
    <property type="project" value="TreeGrafter"/>
</dbReference>
<dbReference type="OrthoDB" id="972532at2759"/>
<keyword evidence="2" id="KW-0677">Repeat</keyword>
<keyword evidence="7" id="KW-1185">Reference proteome</keyword>
<evidence type="ECO:0000313" key="6">
    <source>
        <dbReference type="EMBL" id="KAA8494495.1"/>
    </source>
</evidence>
<evidence type="ECO:0000313" key="7">
    <source>
        <dbReference type="Proteomes" id="UP000324585"/>
    </source>
</evidence>
<dbReference type="Gene3D" id="2.130.10.10">
    <property type="entry name" value="YVTN repeat-like/Quinoprotein amine dehydrogenase"/>
    <property type="match status" value="1"/>
</dbReference>
<dbReference type="InterPro" id="IPR001680">
    <property type="entry name" value="WD40_rpt"/>
</dbReference>
<feature type="repeat" description="WD" evidence="3">
    <location>
        <begin position="320"/>
        <end position="361"/>
    </location>
</feature>
<dbReference type="Pfam" id="PF21889">
    <property type="entry name" value="TPR1-like_2nd"/>
    <property type="match status" value="1"/>
</dbReference>
<feature type="repeat" description="WD" evidence="3">
    <location>
        <begin position="276"/>
        <end position="317"/>
    </location>
</feature>
<gene>
    <name evidence="6" type="ORF">FVE85_2736</name>
</gene>
<feature type="repeat" description="WD" evidence="3">
    <location>
        <begin position="362"/>
        <end position="403"/>
    </location>
</feature>
<dbReference type="PROSITE" id="PS50896">
    <property type="entry name" value="LISH"/>
    <property type="match status" value="1"/>
</dbReference>
<dbReference type="InterPro" id="IPR015943">
    <property type="entry name" value="WD40/YVTN_repeat-like_dom_sf"/>
</dbReference>